<keyword evidence="3 8" id="KW-0479">Metal-binding</keyword>
<gene>
    <name evidence="8" type="primary">acpS</name>
    <name evidence="10" type="ORF">FD09_GL001174</name>
</gene>
<dbReference type="GO" id="GO:0008897">
    <property type="term" value="F:holo-[acyl-carrier-protein] synthase activity"/>
    <property type="evidence" value="ECO:0007669"/>
    <property type="project" value="UniProtKB-UniRule"/>
</dbReference>
<dbReference type="STRING" id="1423792.FD09_GL001174"/>
<protein>
    <recommendedName>
        <fullName evidence="8">Holo-[acyl-carrier-protein] synthase</fullName>
        <shortName evidence="8">Holo-ACP synthase</shortName>
        <ecNumber evidence="8">2.7.8.7</ecNumber>
    </recommendedName>
    <alternativeName>
        <fullName evidence="8">4'-phosphopantetheinyl transferase AcpS</fullName>
    </alternativeName>
</protein>
<keyword evidence="6 8" id="KW-0443">Lipid metabolism</keyword>
<evidence type="ECO:0000259" key="9">
    <source>
        <dbReference type="Pfam" id="PF01648"/>
    </source>
</evidence>
<keyword evidence="8" id="KW-0963">Cytoplasm</keyword>
<keyword evidence="11" id="KW-1185">Reference proteome</keyword>
<evidence type="ECO:0000256" key="3">
    <source>
        <dbReference type="ARBA" id="ARBA00022723"/>
    </source>
</evidence>
<evidence type="ECO:0000313" key="10">
    <source>
        <dbReference type="EMBL" id="KRL08800.1"/>
    </source>
</evidence>
<accession>A0A0R1MLM7</accession>
<evidence type="ECO:0000256" key="5">
    <source>
        <dbReference type="ARBA" id="ARBA00022842"/>
    </source>
</evidence>
<dbReference type="NCBIfam" id="TIGR00516">
    <property type="entry name" value="acpS"/>
    <property type="match status" value="1"/>
</dbReference>
<comment type="catalytic activity">
    <reaction evidence="8">
        <text>apo-[ACP] + CoA = holo-[ACP] + adenosine 3',5'-bisphosphate + H(+)</text>
        <dbReference type="Rhea" id="RHEA:12068"/>
        <dbReference type="Rhea" id="RHEA-COMP:9685"/>
        <dbReference type="Rhea" id="RHEA-COMP:9690"/>
        <dbReference type="ChEBI" id="CHEBI:15378"/>
        <dbReference type="ChEBI" id="CHEBI:29999"/>
        <dbReference type="ChEBI" id="CHEBI:57287"/>
        <dbReference type="ChEBI" id="CHEBI:58343"/>
        <dbReference type="ChEBI" id="CHEBI:64479"/>
        <dbReference type="EC" id="2.7.8.7"/>
    </reaction>
</comment>
<feature type="domain" description="4'-phosphopantetheinyl transferase" evidence="9">
    <location>
        <begin position="7"/>
        <end position="106"/>
    </location>
</feature>
<organism evidence="10 11">
    <name type="scientific">Schleiferilactobacillus perolens DSM 12744</name>
    <dbReference type="NCBI Taxonomy" id="1423792"/>
    <lineage>
        <taxon>Bacteria</taxon>
        <taxon>Bacillati</taxon>
        <taxon>Bacillota</taxon>
        <taxon>Bacilli</taxon>
        <taxon>Lactobacillales</taxon>
        <taxon>Lactobacillaceae</taxon>
        <taxon>Schleiferilactobacillus</taxon>
    </lineage>
</organism>
<sequence length="122" mass="13230">MPPVIAGIGVDITDIDRVQKAAAGSKAFAQRILTAAEYTVYQTLTEKRQAEYLAGRFSAKESYSKAYGTGLGPVTFQDVEILDNEKGRPVVTKHPFTGIAHVSISHTDTVAMTEVILERSDT</sequence>
<dbReference type="InterPro" id="IPR008278">
    <property type="entry name" value="4-PPantetheinyl_Trfase_dom"/>
</dbReference>
<keyword evidence="4 8" id="KW-0276">Fatty acid metabolism</keyword>
<dbReference type="HAMAP" id="MF_00101">
    <property type="entry name" value="AcpS"/>
    <property type="match status" value="1"/>
</dbReference>
<comment type="subcellular location">
    <subcellularLocation>
        <location evidence="8">Cytoplasm</location>
    </subcellularLocation>
</comment>
<evidence type="ECO:0000256" key="1">
    <source>
        <dbReference type="ARBA" id="ARBA00022516"/>
    </source>
</evidence>
<dbReference type="EMBL" id="AZEC01000019">
    <property type="protein sequence ID" value="KRL08800.1"/>
    <property type="molecule type" value="Genomic_DNA"/>
</dbReference>
<name>A0A0R1MLM7_9LACO</name>
<dbReference type="NCBIfam" id="TIGR00556">
    <property type="entry name" value="pantethn_trn"/>
    <property type="match status" value="1"/>
</dbReference>
<reference evidence="10 11" key="1">
    <citation type="journal article" date="2015" name="Genome Announc.">
        <title>Expanding the biotechnology potential of lactobacilli through comparative genomics of 213 strains and associated genera.</title>
        <authorList>
            <person name="Sun Z."/>
            <person name="Harris H.M."/>
            <person name="McCann A."/>
            <person name="Guo C."/>
            <person name="Argimon S."/>
            <person name="Zhang W."/>
            <person name="Yang X."/>
            <person name="Jeffery I.B."/>
            <person name="Cooney J.C."/>
            <person name="Kagawa T.F."/>
            <person name="Liu W."/>
            <person name="Song Y."/>
            <person name="Salvetti E."/>
            <person name="Wrobel A."/>
            <person name="Rasinkangas P."/>
            <person name="Parkhill J."/>
            <person name="Rea M.C."/>
            <person name="O'Sullivan O."/>
            <person name="Ritari J."/>
            <person name="Douillard F.P."/>
            <person name="Paul Ross R."/>
            <person name="Yang R."/>
            <person name="Briner A.E."/>
            <person name="Felis G.E."/>
            <person name="de Vos W.M."/>
            <person name="Barrangou R."/>
            <person name="Klaenhammer T.R."/>
            <person name="Caufield P.W."/>
            <person name="Cui Y."/>
            <person name="Zhang H."/>
            <person name="O'Toole P.W."/>
        </authorList>
    </citation>
    <scope>NUCLEOTIDE SEQUENCE [LARGE SCALE GENOMIC DNA]</scope>
    <source>
        <strain evidence="10 11">DSM 12744</strain>
    </source>
</reference>
<keyword evidence="2 8" id="KW-0808">Transferase</keyword>
<comment type="function">
    <text evidence="8">Transfers the 4'-phosphopantetheine moiety from coenzyme A to a Ser of acyl-carrier-protein.</text>
</comment>
<evidence type="ECO:0000256" key="8">
    <source>
        <dbReference type="HAMAP-Rule" id="MF_00101"/>
    </source>
</evidence>
<dbReference type="GO" id="GO:0006633">
    <property type="term" value="P:fatty acid biosynthetic process"/>
    <property type="evidence" value="ECO:0007669"/>
    <property type="project" value="UniProtKB-UniRule"/>
</dbReference>
<dbReference type="EC" id="2.7.8.7" evidence="8"/>
<dbReference type="AlphaFoldDB" id="A0A0R1MLM7"/>
<keyword evidence="7 8" id="KW-0275">Fatty acid biosynthesis</keyword>
<comment type="cofactor">
    <cofactor evidence="8">
        <name>Mg(2+)</name>
        <dbReference type="ChEBI" id="CHEBI:18420"/>
    </cofactor>
</comment>
<comment type="similarity">
    <text evidence="8">Belongs to the P-Pant transferase superfamily. AcpS family.</text>
</comment>
<dbReference type="InterPro" id="IPR037143">
    <property type="entry name" value="4-PPantetheinyl_Trfase_dom_sf"/>
</dbReference>
<dbReference type="GO" id="GO:0000287">
    <property type="term" value="F:magnesium ion binding"/>
    <property type="evidence" value="ECO:0007669"/>
    <property type="project" value="UniProtKB-UniRule"/>
</dbReference>
<keyword evidence="5 8" id="KW-0460">Magnesium</keyword>
<evidence type="ECO:0000256" key="4">
    <source>
        <dbReference type="ARBA" id="ARBA00022832"/>
    </source>
</evidence>
<feature type="binding site" evidence="8">
    <location>
        <position position="11"/>
    </location>
    <ligand>
        <name>Mg(2+)</name>
        <dbReference type="ChEBI" id="CHEBI:18420"/>
    </ligand>
</feature>
<dbReference type="InterPro" id="IPR002582">
    <property type="entry name" value="ACPS"/>
</dbReference>
<dbReference type="PATRIC" id="fig|1423792.3.peg.1194"/>
<proteinExistence type="inferred from homology"/>
<dbReference type="Gene3D" id="3.90.470.20">
    <property type="entry name" value="4'-phosphopantetheinyl transferase domain"/>
    <property type="match status" value="1"/>
</dbReference>
<dbReference type="GO" id="GO:0005737">
    <property type="term" value="C:cytoplasm"/>
    <property type="evidence" value="ECO:0007669"/>
    <property type="project" value="UniProtKB-SubCell"/>
</dbReference>
<evidence type="ECO:0000256" key="7">
    <source>
        <dbReference type="ARBA" id="ARBA00023160"/>
    </source>
</evidence>
<evidence type="ECO:0000313" key="11">
    <source>
        <dbReference type="Proteomes" id="UP000051330"/>
    </source>
</evidence>
<comment type="caution">
    <text evidence="10">The sequence shown here is derived from an EMBL/GenBank/DDBJ whole genome shotgun (WGS) entry which is preliminary data.</text>
</comment>
<keyword evidence="1 8" id="KW-0444">Lipid biosynthesis</keyword>
<dbReference type="Pfam" id="PF01648">
    <property type="entry name" value="ACPS"/>
    <property type="match status" value="1"/>
</dbReference>
<dbReference type="InterPro" id="IPR004568">
    <property type="entry name" value="Ppantetheine-prot_Trfase_dom"/>
</dbReference>
<dbReference type="Proteomes" id="UP000051330">
    <property type="component" value="Unassembled WGS sequence"/>
</dbReference>
<evidence type="ECO:0000256" key="2">
    <source>
        <dbReference type="ARBA" id="ARBA00022679"/>
    </source>
</evidence>
<feature type="binding site" evidence="8">
    <location>
        <position position="61"/>
    </location>
    <ligand>
        <name>Mg(2+)</name>
        <dbReference type="ChEBI" id="CHEBI:18420"/>
    </ligand>
</feature>
<evidence type="ECO:0000256" key="6">
    <source>
        <dbReference type="ARBA" id="ARBA00023098"/>
    </source>
</evidence>
<dbReference type="SUPFAM" id="SSF56214">
    <property type="entry name" value="4'-phosphopantetheinyl transferase"/>
    <property type="match status" value="1"/>
</dbReference>